<accession>A0AAE3JJ91</accession>
<dbReference type="RefSeq" id="WP_230753650.1">
    <property type="nucleotide sequence ID" value="NZ_JAINWA010000001.1"/>
</dbReference>
<dbReference type="PROSITE" id="PS51257">
    <property type="entry name" value="PROKAR_LIPOPROTEIN"/>
    <property type="match status" value="1"/>
</dbReference>
<keyword evidence="1" id="KW-0732">Signal</keyword>
<dbReference type="EMBL" id="JAINWA010000001">
    <property type="protein sequence ID" value="MCD1653965.1"/>
    <property type="molecule type" value="Genomic_DNA"/>
</dbReference>
<dbReference type="Pfam" id="PF13036">
    <property type="entry name" value="LpoB"/>
    <property type="match status" value="1"/>
</dbReference>
<feature type="chain" id="PRO_5042275659" evidence="1">
    <location>
        <begin position="22"/>
        <end position="201"/>
    </location>
</feature>
<comment type="caution">
    <text evidence="2">The sequence shown here is derived from an EMBL/GenBank/DDBJ whole genome shotgun (WGS) entry which is preliminary data.</text>
</comment>
<evidence type="ECO:0000256" key="1">
    <source>
        <dbReference type="SAM" id="SignalP"/>
    </source>
</evidence>
<name>A0AAE3JJ91_9SPIR</name>
<feature type="signal peptide" evidence="1">
    <location>
        <begin position="1"/>
        <end position="21"/>
    </location>
</feature>
<reference evidence="2" key="1">
    <citation type="submission" date="2021-08" db="EMBL/GenBank/DDBJ databases">
        <title>Comparative analyses of Brucepasteria parasyntrophica and Teretinema zuelzerae.</title>
        <authorList>
            <person name="Song Y."/>
            <person name="Brune A."/>
        </authorList>
    </citation>
    <scope>NUCLEOTIDE SEQUENCE</scope>
    <source>
        <strain evidence="2">DSM 1903</strain>
    </source>
</reference>
<sequence>MKVRSAAYALVASLLVFSGCASQSVSRVDSSEQIDLSGYWNDTDVKLVCETLINDCLASPRVEQAAAKKGDLPVIIVGSFRNDSDEHIDTSIITKRMETAILNSGKADFVASRSERSEIRDERTEQQSWANEDTAKALANETGADFILTGSVKTIVDKAGKTAVRTYFVYGELTDIESNRKIWIGENSDIKKVIKTASAKF</sequence>
<dbReference type="AlphaFoldDB" id="A0AAE3JJ91"/>
<keyword evidence="3" id="KW-1185">Reference proteome</keyword>
<organism evidence="2 3">
    <name type="scientific">Teretinema zuelzerae</name>
    <dbReference type="NCBI Taxonomy" id="156"/>
    <lineage>
        <taxon>Bacteria</taxon>
        <taxon>Pseudomonadati</taxon>
        <taxon>Spirochaetota</taxon>
        <taxon>Spirochaetia</taxon>
        <taxon>Spirochaetales</taxon>
        <taxon>Treponemataceae</taxon>
        <taxon>Teretinema</taxon>
    </lineage>
</organism>
<dbReference type="InterPro" id="IPR014094">
    <property type="entry name" value="LpoB"/>
</dbReference>
<evidence type="ECO:0000313" key="2">
    <source>
        <dbReference type="EMBL" id="MCD1653965.1"/>
    </source>
</evidence>
<evidence type="ECO:0000313" key="3">
    <source>
        <dbReference type="Proteomes" id="UP001198163"/>
    </source>
</evidence>
<gene>
    <name evidence="2" type="ORF">K7J14_04540</name>
</gene>
<protein>
    <submittedName>
        <fullName evidence="2">Penicillin-binding protein activator LpoB</fullName>
    </submittedName>
</protein>
<dbReference type="Gene3D" id="3.40.50.10610">
    <property type="entry name" value="ABC-type transport auxiliary lipoprotein component"/>
    <property type="match status" value="1"/>
</dbReference>
<proteinExistence type="predicted"/>
<dbReference type="Proteomes" id="UP001198163">
    <property type="component" value="Unassembled WGS sequence"/>
</dbReference>